<protein>
    <recommendedName>
        <fullName evidence="4">RRM domain-containing protein</fullName>
    </recommendedName>
</protein>
<dbReference type="InterPro" id="IPR000504">
    <property type="entry name" value="RRM_dom"/>
</dbReference>
<keyword evidence="3" id="KW-0472">Membrane</keyword>
<feature type="region of interest" description="Disordered" evidence="2">
    <location>
        <begin position="189"/>
        <end position="221"/>
    </location>
</feature>
<name>A0A8S1IP74_9CHLO</name>
<dbReference type="AlphaFoldDB" id="A0A8S1IP74"/>
<feature type="compositionally biased region" description="Low complexity" evidence="2">
    <location>
        <begin position="1"/>
        <end position="18"/>
    </location>
</feature>
<keyword evidence="1" id="KW-0694">RNA-binding</keyword>
<evidence type="ECO:0000259" key="4">
    <source>
        <dbReference type="PROSITE" id="PS50102"/>
    </source>
</evidence>
<evidence type="ECO:0000313" key="6">
    <source>
        <dbReference type="Proteomes" id="UP000708148"/>
    </source>
</evidence>
<dbReference type="Gene3D" id="3.30.70.330">
    <property type="match status" value="1"/>
</dbReference>
<dbReference type="EMBL" id="CAJHUC010000542">
    <property type="protein sequence ID" value="CAD7696772.1"/>
    <property type="molecule type" value="Genomic_DNA"/>
</dbReference>
<proteinExistence type="predicted"/>
<evidence type="ECO:0000256" key="3">
    <source>
        <dbReference type="SAM" id="Phobius"/>
    </source>
</evidence>
<evidence type="ECO:0000313" key="5">
    <source>
        <dbReference type="EMBL" id="CAD7696772.1"/>
    </source>
</evidence>
<evidence type="ECO:0000256" key="2">
    <source>
        <dbReference type="SAM" id="MobiDB-lite"/>
    </source>
</evidence>
<reference evidence="5" key="1">
    <citation type="submission" date="2020-12" db="EMBL/GenBank/DDBJ databases">
        <authorList>
            <person name="Iha C."/>
        </authorList>
    </citation>
    <scope>NUCLEOTIDE SEQUENCE</scope>
</reference>
<feature type="region of interest" description="Disordered" evidence="2">
    <location>
        <begin position="1"/>
        <end position="71"/>
    </location>
</feature>
<keyword evidence="6" id="KW-1185">Reference proteome</keyword>
<feature type="domain" description="RRM" evidence="4">
    <location>
        <begin position="100"/>
        <end position="161"/>
    </location>
</feature>
<keyword evidence="3" id="KW-0812">Transmembrane</keyword>
<dbReference type="Pfam" id="PF00076">
    <property type="entry name" value="RRM_1"/>
    <property type="match status" value="1"/>
</dbReference>
<dbReference type="GO" id="GO:0003723">
    <property type="term" value="F:RNA binding"/>
    <property type="evidence" value="ECO:0007669"/>
    <property type="project" value="UniProtKB-UniRule"/>
</dbReference>
<gene>
    <name evidence="5" type="ORF">OSTQU699_LOCUS2133</name>
</gene>
<feature type="transmembrane region" description="Helical" evidence="3">
    <location>
        <begin position="701"/>
        <end position="720"/>
    </location>
</feature>
<feature type="transmembrane region" description="Helical" evidence="3">
    <location>
        <begin position="633"/>
        <end position="655"/>
    </location>
</feature>
<dbReference type="Proteomes" id="UP000708148">
    <property type="component" value="Unassembled WGS sequence"/>
</dbReference>
<accession>A0A8S1IP74</accession>
<keyword evidence="3" id="KW-1133">Transmembrane helix</keyword>
<organism evidence="5 6">
    <name type="scientific">Ostreobium quekettii</name>
    <dbReference type="NCBI Taxonomy" id="121088"/>
    <lineage>
        <taxon>Eukaryota</taxon>
        <taxon>Viridiplantae</taxon>
        <taxon>Chlorophyta</taxon>
        <taxon>core chlorophytes</taxon>
        <taxon>Ulvophyceae</taxon>
        <taxon>TCBD clade</taxon>
        <taxon>Bryopsidales</taxon>
        <taxon>Ostreobineae</taxon>
        <taxon>Ostreobiaceae</taxon>
        <taxon>Ostreobium</taxon>
    </lineage>
</organism>
<evidence type="ECO:0000256" key="1">
    <source>
        <dbReference type="PROSITE-ProRule" id="PRU00176"/>
    </source>
</evidence>
<comment type="caution">
    <text evidence="5">The sequence shown here is derived from an EMBL/GenBank/DDBJ whole genome shotgun (WGS) entry which is preliminary data.</text>
</comment>
<dbReference type="SUPFAM" id="SSF54928">
    <property type="entry name" value="RNA-binding domain, RBD"/>
    <property type="match status" value="1"/>
</dbReference>
<dbReference type="InterPro" id="IPR012677">
    <property type="entry name" value="Nucleotide-bd_a/b_plait_sf"/>
</dbReference>
<dbReference type="InterPro" id="IPR035979">
    <property type="entry name" value="RBD_domain_sf"/>
</dbReference>
<dbReference type="PROSITE" id="PS50102">
    <property type="entry name" value="RRM"/>
    <property type="match status" value="1"/>
</dbReference>
<feature type="transmembrane region" description="Helical" evidence="3">
    <location>
        <begin position="798"/>
        <end position="817"/>
    </location>
</feature>
<sequence length="912" mass="100168">MRWALPAASPLALPAMEPAHPHGKDTGEPQACDPGFAAPTCPKAPSSGSLEAPRTPSGVPADASVTGRGDGAVDGDLWTGLVGRSWRCTRREQPGVPSGRILCVENVGPSFNNEGLERLFPKFGTITSTKVLSKSTGESHDIGVVCYSTADEASRPLSEMNKQSNDNCRPAGQPTIVAGCVEMDEAVSTEDLSHGPRHTGTAEEPDRQYSPARPNLGGTKMGKRATLGSCSGWAFSALVGLGMECVRGALRNSFTGTFTGILLLTFASTVVRVTYPTGAADLAPIMNSVQLLQAQRLDLTTRKKDFVALGAGRLQIGESISTLMDDGGYWNLLYPSSRGLLLGSSTNTLGDKIKWQMMNTLCVTGDDKDGDGVAVANTRRVSLSPPPATELDVKETCEPLAATFSARDRFETFGSEQAPPEFLSCFYLATLGNVDNLALVEENTEQDGRKRREEEERLKRDLEMMAEGRVQREARLLELDCGETIPQTWLGVTRFLGLPSGENTTHIDVFWEASPAEGGELILRRQLTRNAAWDIEDLQVRLWQPGASGELEELTDQQQACDVIQKTFVTIGSSSEEQAVAFTLVQGRGLTNCDEPNIGARNLDISERAFSSLLTELDRKVGQERPQEDTLPFFLALVLGILATTIIEVRLTIVLDRGRKERRWRDEVAEKLLLATRGRVPFQEYRDLCYHKIRRMKNWQLYKTSVMLASILVLTAPIFLSMVGSLRARNYTEEVVVVDTADVATVRDLLNRTEQLDVLAGEIFRNEPGAVAETLAVADIWVGRAVLTETDTQFGERMAVAVLAFLLSIAIAIFHIWDNQMLSFLHKKNPLRPRNFREERMLLVRLRDGAVSGGEYIHREDSTPMSQTALLRDSSARNGEGHVEMEMSELAMYSRKGSLLAMLPSVNHLWHT</sequence>
<dbReference type="OrthoDB" id="19742at2759"/>